<dbReference type="AlphaFoldDB" id="W4P364"/>
<accession>W4P364</accession>
<comment type="caution">
    <text evidence="1">The sequence shown here is derived from an EMBL/GenBank/DDBJ whole genome shotgun (WGS) entry which is preliminary data.</text>
</comment>
<dbReference type="Proteomes" id="UP000018861">
    <property type="component" value="Unassembled WGS sequence"/>
</dbReference>
<dbReference type="EMBL" id="BAIQ01000001">
    <property type="protein sequence ID" value="GAE14022.1"/>
    <property type="molecule type" value="Genomic_DNA"/>
</dbReference>
<protein>
    <submittedName>
        <fullName evidence="1">Uncharacterized protein</fullName>
    </submittedName>
</protein>
<sequence>MALLHRGAAYFFGKRKGYLTFSPQKSEKDKWKNGKRYPNGCIELRADACLCLFDESRGKSLKRQVGRFSLTEPFHTISTPEVST</sequence>
<evidence type="ECO:0000313" key="1">
    <source>
        <dbReference type="EMBL" id="GAE14022.1"/>
    </source>
</evidence>
<reference evidence="1 2" key="1">
    <citation type="journal article" date="2014" name="Genome Announc.">
        <title>Draft Genome Sequences of Three Strains of Bacteroides pyogenes Isolated from a Cat and Swine.</title>
        <authorList>
            <person name="Sakamoto M."/>
            <person name="Oshima K."/>
            <person name="Suda W."/>
            <person name="Kitamura K."/>
            <person name="Iida T."/>
            <person name="Hattori M."/>
            <person name="Ohkuma M."/>
        </authorList>
    </citation>
    <scope>NUCLEOTIDE SEQUENCE [LARGE SCALE GENOMIC DNA]</scope>
    <source>
        <strain evidence="1 2">JCM 6292</strain>
    </source>
</reference>
<proteinExistence type="predicted"/>
<name>W4P364_9BACE</name>
<evidence type="ECO:0000313" key="2">
    <source>
        <dbReference type="Proteomes" id="UP000018861"/>
    </source>
</evidence>
<gene>
    <name evidence="1" type="ORF">JCM6292_94</name>
</gene>
<organism evidence="1 2">
    <name type="scientific">Bacteroides pyogenes JCM 6292</name>
    <dbReference type="NCBI Taxonomy" id="1235809"/>
    <lineage>
        <taxon>Bacteria</taxon>
        <taxon>Pseudomonadati</taxon>
        <taxon>Bacteroidota</taxon>
        <taxon>Bacteroidia</taxon>
        <taxon>Bacteroidales</taxon>
        <taxon>Bacteroidaceae</taxon>
        <taxon>Bacteroides</taxon>
    </lineage>
</organism>